<dbReference type="CDD" id="cd17574">
    <property type="entry name" value="REC_OmpR"/>
    <property type="match status" value="1"/>
</dbReference>
<dbReference type="GO" id="GO:0000155">
    <property type="term" value="F:phosphorelay sensor kinase activity"/>
    <property type="evidence" value="ECO:0007669"/>
    <property type="project" value="InterPro"/>
</dbReference>
<feature type="domain" description="Response regulatory" evidence="6">
    <location>
        <begin position="4"/>
        <end position="120"/>
    </location>
</feature>
<evidence type="ECO:0000313" key="8">
    <source>
        <dbReference type="Proteomes" id="UP000232883"/>
    </source>
</evidence>
<feature type="domain" description="Histidine kinase" evidence="5">
    <location>
        <begin position="144"/>
        <end position="365"/>
    </location>
</feature>
<dbReference type="Gene3D" id="1.10.287.130">
    <property type="match status" value="1"/>
</dbReference>
<dbReference type="SUPFAM" id="SSF55874">
    <property type="entry name" value="ATPase domain of HSP90 chaperone/DNA topoisomerase II/histidine kinase"/>
    <property type="match status" value="1"/>
</dbReference>
<keyword evidence="8" id="KW-1185">Reference proteome</keyword>
<evidence type="ECO:0000256" key="3">
    <source>
        <dbReference type="ARBA" id="ARBA00022553"/>
    </source>
</evidence>
<keyword evidence="7" id="KW-0808">Transferase</keyword>
<dbReference type="InterPro" id="IPR036890">
    <property type="entry name" value="HATPase_C_sf"/>
</dbReference>
<evidence type="ECO:0000256" key="4">
    <source>
        <dbReference type="PROSITE-ProRule" id="PRU00169"/>
    </source>
</evidence>
<feature type="modified residue" description="4-aspartylphosphate" evidence="4">
    <location>
        <position position="53"/>
    </location>
</feature>
<dbReference type="EC" id="2.7.13.3" evidence="2"/>
<dbReference type="SUPFAM" id="SSF52172">
    <property type="entry name" value="CheY-like"/>
    <property type="match status" value="1"/>
</dbReference>
<dbReference type="PANTHER" id="PTHR43547">
    <property type="entry name" value="TWO-COMPONENT HISTIDINE KINASE"/>
    <property type="match status" value="1"/>
</dbReference>
<comment type="catalytic activity">
    <reaction evidence="1">
        <text>ATP + protein L-histidine = ADP + protein N-phospho-L-histidine.</text>
        <dbReference type="EC" id="2.7.13.3"/>
    </reaction>
</comment>
<evidence type="ECO:0000256" key="1">
    <source>
        <dbReference type="ARBA" id="ARBA00000085"/>
    </source>
</evidence>
<dbReference type="Pfam" id="PF02518">
    <property type="entry name" value="HATPase_c"/>
    <property type="match status" value="1"/>
</dbReference>
<keyword evidence="3 4" id="KW-0597">Phosphoprotein</keyword>
<dbReference type="Proteomes" id="UP000232883">
    <property type="component" value="Chromosome"/>
</dbReference>
<dbReference type="Gene3D" id="3.40.50.2300">
    <property type="match status" value="1"/>
</dbReference>
<dbReference type="InterPro" id="IPR003594">
    <property type="entry name" value="HATPase_dom"/>
</dbReference>
<keyword evidence="7" id="KW-0418">Kinase</keyword>
<gene>
    <name evidence="7" type="ORF">CWM47_30115</name>
</gene>
<sequence>MTTQLLVIEDDTQIRENLKEMLTLHGFNVETAVNGREGISQALLHPPDLILCDIMMPEVDGYHVLEVVRNNRLIANVPFIFLTAKTEPVDLRRGMDQGADDYLTKPFTLQNLMHTIESRLQREALRKADLKAKLESYRHNLASVAVHEYNTALTGIIGFSSMLIDQHDQFNGEETVTMVKMIKVCGLRLKRSLDNIQLIDALQHIDPDHSAYIHYSSGNTLLTAELIDRCALAVEQRQDRHVSYQVDVEPVQLSISADNLRICLVELVDNAVKFSDAGQSFTVKGEICESGYQIAVTNRGQPFNIEDSAHIGPYKQFDRSLYEQQGFGLGLAIVKKIVEFNKGKLTVESPTPGDTTVLIWLPQWLGGN</sequence>
<dbReference type="InterPro" id="IPR003661">
    <property type="entry name" value="HisK_dim/P_dom"/>
</dbReference>
<dbReference type="InterPro" id="IPR001789">
    <property type="entry name" value="Sig_transdc_resp-reg_receiver"/>
</dbReference>
<organism evidence="7 8">
    <name type="scientific">Spirosoma pollinicola</name>
    <dbReference type="NCBI Taxonomy" id="2057025"/>
    <lineage>
        <taxon>Bacteria</taxon>
        <taxon>Pseudomonadati</taxon>
        <taxon>Bacteroidota</taxon>
        <taxon>Cytophagia</taxon>
        <taxon>Cytophagales</taxon>
        <taxon>Cytophagaceae</taxon>
        <taxon>Spirosoma</taxon>
    </lineage>
</organism>
<dbReference type="SMART" id="SM00448">
    <property type="entry name" value="REC"/>
    <property type="match status" value="1"/>
</dbReference>
<dbReference type="OrthoDB" id="9781208at2"/>
<dbReference type="EMBL" id="CP025096">
    <property type="protein sequence ID" value="AUD05727.1"/>
    <property type="molecule type" value="Genomic_DNA"/>
</dbReference>
<accession>A0A2K8Z759</accession>
<dbReference type="PROSITE" id="PS50110">
    <property type="entry name" value="RESPONSE_REGULATORY"/>
    <property type="match status" value="1"/>
</dbReference>
<evidence type="ECO:0000256" key="2">
    <source>
        <dbReference type="ARBA" id="ARBA00012438"/>
    </source>
</evidence>
<reference evidence="7 8" key="1">
    <citation type="submission" date="2017-11" db="EMBL/GenBank/DDBJ databases">
        <title>Taxonomic description and genome sequences of Spirosoma HA7 sp. nov., isolated from pollen microhabitat of Corylus avellana.</title>
        <authorList>
            <person name="Ambika Manirajan B."/>
            <person name="Suarez C."/>
            <person name="Ratering S."/>
            <person name="Geissler-Plaum R."/>
            <person name="Cardinale M."/>
            <person name="Sylvia S."/>
        </authorList>
    </citation>
    <scope>NUCLEOTIDE SEQUENCE [LARGE SCALE GENOMIC DNA]</scope>
    <source>
        <strain evidence="7 8">HA7</strain>
    </source>
</reference>
<dbReference type="PROSITE" id="PS50109">
    <property type="entry name" value="HIS_KIN"/>
    <property type="match status" value="1"/>
</dbReference>
<dbReference type="InterPro" id="IPR005467">
    <property type="entry name" value="His_kinase_dom"/>
</dbReference>
<dbReference type="Gene3D" id="3.30.565.10">
    <property type="entry name" value="Histidine kinase-like ATPase, C-terminal domain"/>
    <property type="match status" value="1"/>
</dbReference>
<dbReference type="RefSeq" id="WP_100992280.1">
    <property type="nucleotide sequence ID" value="NZ_CP025096.1"/>
</dbReference>
<dbReference type="InterPro" id="IPR036097">
    <property type="entry name" value="HisK_dim/P_sf"/>
</dbReference>
<dbReference type="SMART" id="SM00388">
    <property type="entry name" value="HisKA"/>
    <property type="match status" value="1"/>
</dbReference>
<evidence type="ECO:0000259" key="6">
    <source>
        <dbReference type="PROSITE" id="PS50110"/>
    </source>
</evidence>
<dbReference type="SMART" id="SM00387">
    <property type="entry name" value="HATPase_c"/>
    <property type="match status" value="1"/>
</dbReference>
<dbReference type="PANTHER" id="PTHR43547:SF2">
    <property type="entry name" value="HYBRID SIGNAL TRANSDUCTION HISTIDINE KINASE C"/>
    <property type="match status" value="1"/>
</dbReference>
<dbReference type="Pfam" id="PF00072">
    <property type="entry name" value="Response_reg"/>
    <property type="match status" value="1"/>
</dbReference>
<name>A0A2K8Z759_9BACT</name>
<dbReference type="KEGG" id="spir:CWM47_30115"/>
<dbReference type="AlphaFoldDB" id="A0A2K8Z759"/>
<protein>
    <recommendedName>
        <fullName evidence="2">histidine kinase</fullName>
        <ecNumber evidence="2">2.7.13.3</ecNumber>
    </recommendedName>
</protein>
<evidence type="ECO:0000313" key="7">
    <source>
        <dbReference type="EMBL" id="AUD05727.1"/>
    </source>
</evidence>
<dbReference type="InterPro" id="IPR011006">
    <property type="entry name" value="CheY-like_superfamily"/>
</dbReference>
<dbReference type="SUPFAM" id="SSF47384">
    <property type="entry name" value="Homodimeric domain of signal transducing histidine kinase"/>
    <property type="match status" value="1"/>
</dbReference>
<proteinExistence type="predicted"/>
<evidence type="ECO:0000259" key="5">
    <source>
        <dbReference type="PROSITE" id="PS50109"/>
    </source>
</evidence>